<dbReference type="Proteomes" id="UP001501081">
    <property type="component" value="Unassembled WGS sequence"/>
</dbReference>
<evidence type="ECO:0000313" key="1">
    <source>
        <dbReference type="EMBL" id="GAA3974627.1"/>
    </source>
</evidence>
<name>A0ABP7Q0R5_9SPHI</name>
<reference evidence="2" key="1">
    <citation type="journal article" date="2019" name="Int. J. Syst. Evol. Microbiol.">
        <title>The Global Catalogue of Microorganisms (GCM) 10K type strain sequencing project: providing services to taxonomists for standard genome sequencing and annotation.</title>
        <authorList>
            <consortium name="The Broad Institute Genomics Platform"/>
            <consortium name="The Broad Institute Genome Sequencing Center for Infectious Disease"/>
            <person name="Wu L."/>
            <person name="Ma J."/>
        </authorList>
    </citation>
    <scope>NUCLEOTIDE SEQUENCE [LARGE SCALE GENOMIC DNA]</scope>
    <source>
        <strain evidence="2">JCM 17338</strain>
    </source>
</reference>
<gene>
    <name evidence="1" type="ORF">GCM10022246_28780</name>
</gene>
<dbReference type="EMBL" id="BAABAK010000015">
    <property type="protein sequence ID" value="GAA3974627.1"/>
    <property type="molecule type" value="Genomic_DNA"/>
</dbReference>
<evidence type="ECO:0000313" key="2">
    <source>
        <dbReference type="Proteomes" id="UP001501081"/>
    </source>
</evidence>
<protein>
    <recommendedName>
        <fullName evidence="3">Zinc-finger domain-containing protein</fullName>
    </recommendedName>
</protein>
<keyword evidence="2" id="KW-1185">Reference proteome</keyword>
<proteinExistence type="predicted"/>
<accession>A0ABP7Q0R5</accession>
<dbReference type="RefSeq" id="WP_344768162.1">
    <property type="nucleotide sequence ID" value="NZ_BAABAK010000015.1"/>
</dbReference>
<comment type="caution">
    <text evidence="1">The sequence shown here is derived from an EMBL/GenBank/DDBJ whole genome shotgun (WGS) entry which is preliminary data.</text>
</comment>
<organism evidence="1 2">
    <name type="scientific">Pedobacter ginsengiterrae</name>
    <dbReference type="NCBI Taxonomy" id="871696"/>
    <lineage>
        <taxon>Bacteria</taxon>
        <taxon>Pseudomonadati</taxon>
        <taxon>Bacteroidota</taxon>
        <taxon>Sphingobacteriia</taxon>
        <taxon>Sphingobacteriales</taxon>
        <taxon>Sphingobacteriaceae</taxon>
        <taxon>Pedobacter</taxon>
    </lineage>
</organism>
<sequence>MNELKKIQYNCRKATFLIEKKQIGKITIREKIELSIHLAGCSICKTFEKQSLVINHMVKSLFNASQHHSLKLDDDFKKDLQKRLDEKLSQF</sequence>
<evidence type="ECO:0008006" key="3">
    <source>
        <dbReference type="Google" id="ProtNLM"/>
    </source>
</evidence>